<keyword evidence="3" id="KW-1185">Reference proteome</keyword>
<protein>
    <submittedName>
        <fullName evidence="2">Uncharacterized protein</fullName>
    </submittedName>
</protein>
<dbReference type="AlphaFoldDB" id="A0A4S8J008"/>
<gene>
    <name evidence="2" type="ORF">C4D60_Mb10t26230</name>
</gene>
<proteinExistence type="predicted"/>
<dbReference type="PANTHER" id="PTHR46548:SF1">
    <property type="entry name" value="BAH AND TFIIS DOMAIN-CONTAINING PROTEIN-RELATED"/>
    <property type="match status" value="1"/>
</dbReference>
<name>A0A4S8J008_MUSBA</name>
<feature type="compositionally biased region" description="Polar residues" evidence="1">
    <location>
        <begin position="166"/>
        <end position="175"/>
    </location>
</feature>
<sequence length="175" mass="19623">MGWKVRKRNCRPLLPILRERRGSGAISVWSLISTETVKQDLGTEPIQRENSAKPDDGNSDTFMFEIIKGEVVKITDKREILRGLPVLDDWLQEVRKGKTGDGSSFKESDKIYLFLDNCLTFGGQDEQPASLLVFIDPELPPIAVEERSSGSSQSQNNSQSFSSNQAKTMVSSWKE</sequence>
<organism evidence="2 3">
    <name type="scientific">Musa balbisiana</name>
    <name type="common">Banana</name>
    <dbReference type="NCBI Taxonomy" id="52838"/>
    <lineage>
        <taxon>Eukaryota</taxon>
        <taxon>Viridiplantae</taxon>
        <taxon>Streptophyta</taxon>
        <taxon>Embryophyta</taxon>
        <taxon>Tracheophyta</taxon>
        <taxon>Spermatophyta</taxon>
        <taxon>Magnoliopsida</taxon>
        <taxon>Liliopsida</taxon>
        <taxon>Zingiberales</taxon>
        <taxon>Musaceae</taxon>
        <taxon>Musa</taxon>
    </lineage>
</organism>
<dbReference type="PANTHER" id="PTHR46548">
    <property type="entry name" value="BAH AND TFIIS DOMAIN-CONTAINING PROTEIN-RELATED"/>
    <property type="match status" value="1"/>
</dbReference>
<feature type="compositionally biased region" description="Low complexity" evidence="1">
    <location>
        <begin position="149"/>
        <end position="165"/>
    </location>
</feature>
<evidence type="ECO:0000313" key="3">
    <source>
        <dbReference type="Proteomes" id="UP000317650"/>
    </source>
</evidence>
<feature type="region of interest" description="Disordered" evidence="1">
    <location>
        <begin position="143"/>
        <end position="175"/>
    </location>
</feature>
<dbReference type="EMBL" id="PYDT01000008">
    <property type="protein sequence ID" value="THU54545.1"/>
    <property type="molecule type" value="Genomic_DNA"/>
</dbReference>
<reference evidence="2 3" key="1">
    <citation type="journal article" date="2019" name="Nat. Plants">
        <title>Genome sequencing of Musa balbisiana reveals subgenome evolution and function divergence in polyploid bananas.</title>
        <authorList>
            <person name="Yao X."/>
        </authorList>
    </citation>
    <scope>NUCLEOTIDE SEQUENCE [LARGE SCALE GENOMIC DNA]</scope>
    <source>
        <strain evidence="3">cv. DH-PKW</strain>
        <tissue evidence="2">Leaves</tissue>
    </source>
</reference>
<comment type="caution">
    <text evidence="2">The sequence shown here is derived from an EMBL/GenBank/DDBJ whole genome shotgun (WGS) entry which is preliminary data.</text>
</comment>
<dbReference type="Proteomes" id="UP000317650">
    <property type="component" value="Chromosome 10"/>
</dbReference>
<accession>A0A4S8J008</accession>
<evidence type="ECO:0000313" key="2">
    <source>
        <dbReference type="EMBL" id="THU54545.1"/>
    </source>
</evidence>
<evidence type="ECO:0000256" key="1">
    <source>
        <dbReference type="SAM" id="MobiDB-lite"/>
    </source>
</evidence>